<feature type="compositionally biased region" description="Basic and acidic residues" evidence="1">
    <location>
        <begin position="192"/>
        <end position="201"/>
    </location>
</feature>
<keyword evidence="3" id="KW-1185">Reference proteome</keyword>
<feature type="region of interest" description="Disordered" evidence="1">
    <location>
        <begin position="310"/>
        <end position="336"/>
    </location>
</feature>
<dbReference type="OrthoDB" id="2564751at2759"/>
<feature type="compositionally biased region" description="Low complexity" evidence="1">
    <location>
        <begin position="551"/>
        <end position="567"/>
    </location>
</feature>
<dbReference type="STRING" id="4999.A0A1Y1UE59"/>
<dbReference type="GeneID" id="33554733"/>
<feature type="compositionally biased region" description="Low complexity" evidence="1">
    <location>
        <begin position="70"/>
        <end position="96"/>
    </location>
</feature>
<accession>A0A1Y1UE59</accession>
<dbReference type="InParanoid" id="A0A1Y1UE59"/>
<feature type="compositionally biased region" description="Polar residues" evidence="1">
    <location>
        <begin position="310"/>
        <end position="320"/>
    </location>
</feature>
<evidence type="ECO:0000313" key="2">
    <source>
        <dbReference type="EMBL" id="ORX36328.1"/>
    </source>
</evidence>
<gene>
    <name evidence="2" type="ORF">BD324DRAFT_488818</name>
</gene>
<feature type="region of interest" description="Disordered" evidence="1">
    <location>
        <begin position="435"/>
        <end position="488"/>
    </location>
</feature>
<proteinExistence type="predicted"/>
<protein>
    <submittedName>
        <fullName evidence="2">Uncharacterized protein</fullName>
    </submittedName>
</protein>
<dbReference type="RefSeq" id="XP_021870429.1">
    <property type="nucleotide sequence ID" value="XM_022012925.1"/>
</dbReference>
<feature type="region of interest" description="Disordered" evidence="1">
    <location>
        <begin position="500"/>
        <end position="605"/>
    </location>
</feature>
<dbReference type="Proteomes" id="UP000193218">
    <property type="component" value="Unassembled WGS sequence"/>
</dbReference>
<feature type="compositionally biased region" description="Basic residues" evidence="1">
    <location>
        <begin position="137"/>
        <end position="162"/>
    </location>
</feature>
<evidence type="ECO:0000313" key="3">
    <source>
        <dbReference type="Proteomes" id="UP000193218"/>
    </source>
</evidence>
<dbReference type="AlphaFoldDB" id="A0A1Y1UE59"/>
<organism evidence="2 3">
    <name type="scientific">Kockovaella imperatae</name>
    <dbReference type="NCBI Taxonomy" id="4999"/>
    <lineage>
        <taxon>Eukaryota</taxon>
        <taxon>Fungi</taxon>
        <taxon>Dikarya</taxon>
        <taxon>Basidiomycota</taxon>
        <taxon>Agaricomycotina</taxon>
        <taxon>Tremellomycetes</taxon>
        <taxon>Tremellales</taxon>
        <taxon>Cuniculitremaceae</taxon>
        <taxon>Kockovaella</taxon>
    </lineage>
</organism>
<sequence length="605" mass="64014">MSHNSTRDYSSSEDELNVIERDPGRHNTRHGGRASASPIKPRSSSHADAPRVKLTLRPSINHLMNDTNTASSSSSRPRQSGGGQSSRRAGSPRSSLSPPPPITLKLGFHNRPSMAERMAYSSDEEDDVSGSGPPPSKKARSSRTKSHASSPRSRRKGSHNTKSHLEEPSLPASHRKSYDWLQPSAAGASHHGPPERERGYGEDSYGNGRRSSFGQQSEGRMTGWGADDDVDMDDGSSIADRDIKSGYPDAMDEGDELHMVQPVRPKRSHKKKTTEGPGKAWRKGLKKGMAVPWIEGGTFMPNGSIQVPAGQASTGHQTGDATPASMGSPEPFIANDSTPRASPPPFILADPQVLGFPVFQKPIVTPKLTLSNFPRVTTFFMQNNGGDVGPFPRKEAVRSWTLIERGFQGIGGGILKFKTWNKGPPSQLAALIQADKEADKEAKDNQRKEAKAAAALNSIPASDLPFAVDPKRPASAESTSAPSVAALESIPAPTATTITTNIVTPAVEDEGSEVGDGEESVTSMPAASAGISDKPPSATLSTAPKRKVSRSKPSTSTTSSSPSSSSALGGGGPRSLAGKAKLKKSKLGQEIHPADEATSAIEELM</sequence>
<dbReference type="EMBL" id="NBSH01000008">
    <property type="protein sequence ID" value="ORX36328.1"/>
    <property type="molecule type" value="Genomic_DNA"/>
</dbReference>
<feature type="compositionally biased region" description="Polar residues" evidence="1">
    <location>
        <begin position="209"/>
        <end position="219"/>
    </location>
</feature>
<comment type="caution">
    <text evidence="2">The sequence shown here is derived from an EMBL/GenBank/DDBJ whole genome shotgun (WGS) entry which is preliminary data.</text>
</comment>
<name>A0A1Y1UE59_9TREE</name>
<feature type="region of interest" description="Disordered" evidence="1">
    <location>
        <begin position="1"/>
        <end position="284"/>
    </location>
</feature>
<reference evidence="2 3" key="1">
    <citation type="submission" date="2017-03" db="EMBL/GenBank/DDBJ databases">
        <title>Widespread Adenine N6-methylation of Active Genes in Fungi.</title>
        <authorList>
            <consortium name="DOE Joint Genome Institute"/>
            <person name="Mondo S.J."/>
            <person name="Dannebaum R.O."/>
            <person name="Kuo R.C."/>
            <person name="Louie K.B."/>
            <person name="Bewick A.J."/>
            <person name="Labutti K."/>
            <person name="Haridas S."/>
            <person name="Kuo A."/>
            <person name="Salamov A."/>
            <person name="Ahrendt S.R."/>
            <person name="Lau R."/>
            <person name="Bowen B.P."/>
            <person name="Lipzen A."/>
            <person name="Sullivan W."/>
            <person name="Andreopoulos W.B."/>
            <person name="Clum A."/>
            <person name="Lindquist E."/>
            <person name="Daum C."/>
            <person name="Northen T.R."/>
            <person name="Ramamoorthy G."/>
            <person name="Schmitz R.J."/>
            <person name="Gryganskyi A."/>
            <person name="Culley D."/>
            <person name="Magnuson J."/>
            <person name="James T.Y."/>
            <person name="O'Malley M.A."/>
            <person name="Stajich J.E."/>
            <person name="Spatafora J.W."/>
            <person name="Visel A."/>
            <person name="Grigoriev I.V."/>
        </authorList>
    </citation>
    <scope>NUCLEOTIDE SEQUENCE [LARGE SCALE GENOMIC DNA]</scope>
    <source>
        <strain evidence="2 3">NRRL Y-17943</strain>
    </source>
</reference>
<feature type="compositionally biased region" description="Basic and acidic residues" evidence="1">
    <location>
        <begin position="435"/>
        <end position="451"/>
    </location>
</feature>
<evidence type="ECO:0000256" key="1">
    <source>
        <dbReference type="SAM" id="MobiDB-lite"/>
    </source>
</evidence>
<feature type="compositionally biased region" description="Acidic residues" evidence="1">
    <location>
        <begin position="507"/>
        <end position="519"/>
    </location>
</feature>